<keyword evidence="1" id="KW-0507">mRNA processing</keyword>
<sequence>MVGVELQKNSIKTNSQTLHSMLHKGEQPPPAVIQAPVIVPTSALNPAPADAMEVDAAYRCAPTAILCCYQCGHTGHLYHDCPNAADVQFLNIDEIDEEVRRLLFLKRDDHN</sequence>
<gene>
    <name evidence="4" type="ORF">Clacol_006081</name>
</gene>
<dbReference type="Proteomes" id="UP001050691">
    <property type="component" value="Unassembled WGS sequence"/>
</dbReference>
<evidence type="ECO:0000313" key="5">
    <source>
        <dbReference type="Proteomes" id="UP001050691"/>
    </source>
</evidence>
<comment type="caution">
    <text evidence="4">The sequence shown here is derived from an EMBL/GenBank/DDBJ whole genome shotgun (WGS) entry which is preliminary data.</text>
</comment>
<evidence type="ECO:0000313" key="4">
    <source>
        <dbReference type="EMBL" id="GJJ11843.1"/>
    </source>
</evidence>
<dbReference type="Gene3D" id="4.10.60.10">
    <property type="entry name" value="Zinc finger, CCHC-type"/>
    <property type="match status" value="1"/>
</dbReference>
<dbReference type="GO" id="GO:0003676">
    <property type="term" value="F:nucleic acid binding"/>
    <property type="evidence" value="ECO:0007669"/>
    <property type="project" value="InterPro"/>
</dbReference>
<name>A0AAV5AFD3_9AGAM</name>
<proteinExistence type="predicted"/>
<dbReference type="GO" id="GO:0006397">
    <property type="term" value="P:mRNA processing"/>
    <property type="evidence" value="ECO:0007669"/>
    <property type="project" value="UniProtKB-KW"/>
</dbReference>
<dbReference type="SUPFAM" id="SSF57756">
    <property type="entry name" value="Retrovirus zinc finger-like domains"/>
    <property type="match status" value="1"/>
</dbReference>
<evidence type="ECO:0000259" key="3">
    <source>
        <dbReference type="PROSITE" id="PS50158"/>
    </source>
</evidence>
<dbReference type="InterPro" id="IPR001878">
    <property type="entry name" value="Znf_CCHC"/>
</dbReference>
<protein>
    <recommendedName>
        <fullName evidence="3">CCHC-type domain-containing protein</fullName>
    </recommendedName>
</protein>
<keyword evidence="2" id="KW-0862">Zinc</keyword>
<dbReference type="GO" id="GO:0008270">
    <property type="term" value="F:zinc ion binding"/>
    <property type="evidence" value="ECO:0007669"/>
    <property type="project" value="UniProtKB-KW"/>
</dbReference>
<dbReference type="EMBL" id="BPWL01000007">
    <property type="protein sequence ID" value="GJJ11843.1"/>
    <property type="molecule type" value="Genomic_DNA"/>
</dbReference>
<reference evidence="4" key="1">
    <citation type="submission" date="2021-10" db="EMBL/GenBank/DDBJ databases">
        <title>De novo Genome Assembly of Clathrus columnatus (Basidiomycota, Fungi) Using Illumina and Nanopore Sequence Data.</title>
        <authorList>
            <person name="Ogiso-Tanaka E."/>
            <person name="Itagaki H."/>
            <person name="Hosoya T."/>
            <person name="Hosaka K."/>
        </authorList>
    </citation>
    <scope>NUCLEOTIDE SEQUENCE</scope>
    <source>
        <strain evidence="4">MO-923</strain>
    </source>
</reference>
<evidence type="ECO:0000256" key="1">
    <source>
        <dbReference type="ARBA" id="ARBA00022664"/>
    </source>
</evidence>
<feature type="domain" description="CCHC-type" evidence="3">
    <location>
        <begin position="68"/>
        <end position="83"/>
    </location>
</feature>
<dbReference type="InterPro" id="IPR036875">
    <property type="entry name" value="Znf_CCHC_sf"/>
</dbReference>
<evidence type="ECO:0000256" key="2">
    <source>
        <dbReference type="PROSITE-ProRule" id="PRU00047"/>
    </source>
</evidence>
<keyword evidence="2" id="KW-0479">Metal-binding</keyword>
<dbReference type="PROSITE" id="PS50158">
    <property type="entry name" value="ZF_CCHC"/>
    <property type="match status" value="1"/>
</dbReference>
<accession>A0AAV5AFD3</accession>
<keyword evidence="5" id="KW-1185">Reference proteome</keyword>
<organism evidence="4 5">
    <name type="scientific">Clathrus columnatus</name>
    <dbReference type="NCBI Taxonomy" id="1419009"/>
    <lineage>
        <taxon>Eukaryota</taxon>
        <taxon>Fungi</taxon>
        <taxon>Dikarya</taxon>
        <taxon>Basidiomycota</taxon>
        <taxon>Agaricomycotina</taxon>
        <taxon>Agaricomycetes</taxon>
        <taxon>Phallomycetidae</taxon>
        <taxon>Phallales</taxon>
        <taxon>Clathraceae</taxon>
        <taxon>Clathrus</taxon>
    </lineage>
</organism>
<dbReference type="AlphaFoldDB" id="A0AAV5AFD3"/>
<keyword evidence="2" id="KW-0863">Zinc-finger</keyword>